<comment type="caution">
    <text evidence="1">The sequence shown here is derived from an EMBL/GenBank/DDBJ whole genome shotgun (WGS) entry which is preliminary data.</text>
</comment>
<proteinExistence type="predicted"/>
<evidence type="ECO:0000313" key="1">
    <source>
        <dbReference type="EMBL" id="MFF0499857.1"/>
    </source>
</evidence>
<dbReference type="RefSeq" id="WP_387398683.1">
    <property type="nucleotide sequence ID" value="NZ_JBIAMT010000005.1"/>
</dbReference>
<dbReference type="EMBL" id="JBIAMT010000005">
    <property type="protein sequence ID" value="MFF0499857.1"/>
    <property type="molecule type" value="Genomic_DNA"/>
</dbReference>
<protein>
    <recommendedName>
        <fullName evidence="3">AttH domain-containing protein</fullName>
    </recommendedName>
</protein>
<evidence type="ECO:0000313" key="2">
    <source>
        <dbReference type="Proteomes" id="UP001601442"/>
    </source>
</evidence>
<reference evidence="1 2" key="1">
    <citation type="submission" date="2024-10" db="EMBL/GenBank/DDBJ databases">
        <title>The Natural Products Discovery Center: Release of the First 8490 Sequenced Strains for Exploring Actinobacteria Biosynthetic Diversity.</title>
        <authorList>
            <person name="Kalkreuter E."/>
            <person name="Kautsar S.A."/>
            <person name="Yang D."/>
            <person name="Bader C.D."/>
            <person name="Teijaro C.N."/>
            <person name="Fluegel L."/>
            <person name="Davis C.M."/>
            <person name="Simpson J.R."/>
            <person name="Lauterbach L."/>
            <person name="Steele A.D."/>
            <person name="Gui C."/>
            <person name="Meng S."/>
            <person name="Li G."/>
            <person name="Viehrig K."/>
            <person name="Ye F."/>
            <person name="Su P."/>
            <person name="Kiefer A.F."/>
            <person name="Nichols A."/>
            <person name="Cepeda A.J."/>
            <person name="Yan W."/>
            <person name="Fan B."/>
            <person name="Jiang Y."/>
            <person name="Adhikari A."/>
            <person name="Zheng C.-J."/>
            <person name="Schuster L."/>
            <person name="Cowan T.M."/>
            <person name="Smanski M.J."/>
            <person name="Chevrette M.G."/>
            <person name="De Carvalho L.P.S."/>
            <person name="Shen B."/>
        </authorList>
    </citation>
    <scope>NUCLEOTIDE SEQUENCE [LARGE SCALE GENOMIC DNA]</scope>
    <source>
        <strain evidence="1 2">NPDC004119</strain>
    </source>
</reference>
<keyword evidence="2" id="KW-1185">Reference proteome</keyword>
<organism evidence="1 2">
    <name type="scientific">Nocardia aobensis</name>
    <dbReference type="NCBI Taxonomy" id="257277"/>
    <lineage>
        <taxon>Bacteria</taxon>
        <taxon>Bacillati</taxon>
        <taxon>Actinomycetota</taxon>
        <taxon>Actinomycetes</taxon>
        <taxon>Mycobacteriales</taxon>
        <taxon>Nocardiaceae</taxon>
        <taxon>Nocardia</taxon>
    </lineage>
</organism>
<gene>
    <name evidence="1" type="ORF">ACFYU5_25890</name>
</gene>
<dbReference type="Proteomes" id="UP001601442">
    <property type="component" value="Unassembled WGS sequence"/>
</dbReference>
<evidence type="ECO:0008006" key="3">
    <source>
        <dbReference type="Google" id="ProtNLM"/>
    </source>
</evidence>
<name>A0ABW6P9L9_9NOCA</name>
<sequence length="358" mass="39233">MTTSQASIPTATAPAASGSAAALPWPIAGRFSGKMMLGPHEPSATEMLSHDDLLGLPLWGRFVYGNLKDEDGELQEWLRLLAPGAHSKFFVQSSAGAETLRLQHDLCAAAATSYTERAEDGSGVWTKPEGAEGNSFDLRMSADGSRITWQEEGILDITGVLLGPGLQWYLPDRQGSQLYVSQLYEVSGTALGKTVKGLIAFDKTYLPAGQNLYSGDDPLFRPDQHHRTWYTWATVYTDGTFDAGHFILGSDRMAMALLTNERGELTLDTDITGEVRLAPDGATEHILIRTSAGVEWEFFPDPKGAMPDMDHVGINDVATPQREGRWALVGDKREPSAWFAWGEVASIESTDYIRHYRH</sequence>
<accession>A0ABW6P9L9</accession>